<gene>
    <name evidence="1" type="ORF">MJO28_008573</name>
</gene>
<reference evidence="2" key="2">
    <citation type="journal article" date="2018" name="Mol. Plant Microbe Interact.">
        <title>Genome sequence resources for the wheat stripe rust pathogen (Puccinia striiformis f. sp. tritici) and the barley stripe rust pathogen (Puccinia striiformis f. sp. hordei).</title>
        <authorList>
            <person name="Xia C."/>
            <person name="Wang M."/>
            <person name="Yin C."/>
            <person name="Cornejo O.E."/>
            <person name="Hulbert S.H."/>
            <person name="Chen X."/>
        </authorList>
    </citation>
    <scope>NUCLEOTIDE SEQUENCE [LARGE SCALE GENOMIC DNA]</scope>
    <source>
        <strain evidence="2">93-210</strain>
    </source>
</reference>
<evidence type="ECO:0000313" key="1">
    <source>
        <dbReference type="EMBL" id="KAI7949752.1"/>
    </source>
</evidence>
<evidence type="ECO:0000313" key="2">
    <source>
        <dbReference type="Proteomes" id="UP001060170"/>
    </source>
</evidence>
<keyword evidence="2" id="KW-1185">Reference proteome</keyword>
<proteinExistence type="predicted"/>
<sequence length="90" mass="9920">MLDGFVEDEEADQDGQYFVNRSSFSSSGESKEESLEVSIDPIMDSDWLIGAWISTINGGLVVIALGWSILKRNSPLNLRPYGSFQMCLVG</sequence>
<protein>
    <submittedName>
        <fullName evidence="1">Uncharacterized protein</fullName>
    </submittedName>
</protein>
<comment type="caution">
    <text evidence="1">The sequence shown here is derived from an EMBL/GenBank/DDBJ whole genome shotgun (WGS) entry which is preliminary data.</text>
</comment>
<dbReference type="Proteomes" id="UP001060170">
    <property type="component" value="Chromosome 8"/>
</dbReference>
<name>A0ACC0ED47_9BASI</name>
<reference evidence="1 2" key="3">
    <citation type="journal article" date="2022" name="Microbiol. Spectr.">
        <title>Folding features and dynamics of 3D genome architecture in plant fungal pathogens.</title>
        <authorList>
            <person name="Xia C."/>
        </authorList>
    </citation>
    <scope>NUCLEOTIDE SEQUENCE [LARGE SCALE GENOMIC DNA]</scope>
    <source>
        <strain evidence="1 2">93-210</strain>
    </source>
</reference>
<reference evidence="2" key="1">
    <citation type="journal article" date="2018" name="BMC Genomics">
        <title>Genomic insights into host adaptation between the wheat stripe rust pathogen (Puccinia striiformis f. sp. tritici) and the barley stripe rust pathogen (Puccinia striiformis f. sp. hordei).</title>
        <authorList>
            <person name="Xia C."/>
            <person name="Wang M."/>
            <person name="Yin C."/>
            <person name="Cornejo O.E."/>
            <person name="Hulbert S.H."/>
            <person name="Chen X."/>
        </authorList>
    </citation>
    <scope>NUCLEOTIDE SEQUENCE [LARGE SCALE GENOMIC DNA]</scope>
    <source>
        <strain evidence="2">93-210</strain>
    </source>
</reference>
<accession>A0ACC0ED47</accession>
<organism evidence="1 2">
    <name type="scientific">Puccinia striiformis f. sp. tritici</name>
    <dbReference type="NCBI Taxonomy" id="168172"/>
    <lineage>
        <taxon>Eukaryota</taxon>
        <taxon>Fungi</taxon>
        <taxon>Dikarya</taxon>
        <taxon>Basidiomycota</taxon>
        <taxon>Pucciniomycotina</taxon>
        <taxon>Pucciniomycetes</taxon>
        <taxon>Pucciniales</taxon>
        <taxon>Pucciniaceae</taxon>
        <taxon>Puccinia</taxon>
    </lineage>
</organism>
<dbReference type="EMBL" id="CM045872">
    <property type="protein sequence ID" value="KAI7949752.1"/>
    <property type="molecule type" value="Genomic_DNA"/>
</dbReference>